<reference evidence="1" key="1">
    <citation type="submission" date="2021-01" db="EMBL/GenBank/DDBJ databases">
        <authorList>
            <person name="Corre E."/>
            <person name="Pelletier E."/>
            <person name="Niang G."/>
            <person name="Scheremetjew M."/>
            <person name="Finn R."/>
            <person name="Kale V."/>
            <person name="Holt S."/>
            <person name="Cochrane G."/>
            <person name="Meng A."/>
            <person name="Brown T."/>
            <person name="Cohen L."/>
        </authorList>
    </citation>
    <scope>NUCLEOTIDE SEQUENCE</scope>
    <source>
        <strain evidence="1">CCMP1510</strain>
    </source>
</reference>
<accession>A0A7S3K1R3</accession>
<protein>
    <submittedName>
        <fullName evidence="1">Uncharacterized protein</fullName>
    </submittedName>
</protein>
<evidence type="ECO:0000313" key="1">
    <source>
        <dbReference type="EMBL" id="CAE0369944.1"/>
    </source>
</evidence>
<gene>
    <name evidence="1" type="ORF">ALAG00032_LOCUS10708</name>
</gene>
<organism evidence="1">
    <name type="scientific">Aureoumbra lagunensis</name>
    <dbReference type="NCBI Taxonomy" id="44058"/>
    <lineage>
        <taxon>Eukaryota</taxon>
        <taxon>Sar</taxon>
        <taxon>Stramenopiles</taxon>
        <taxon>Ochrophyta</taxon>
        <taxon>Pelagophyceae</taxon>
        <taxon>Pelagomonadales</taxon>
        <taxon>Aureoumbra</taxon>
    </lineage>
</organism>
<sequence length="189" mass="21300">MTSLIVAEPLDDLVKKLDEIMLAMQKAVENVPEEARGAGSAPHPKIAQNAADLIRCSREFDTLCDQLAHDWTEEPAQLRNEIEVLRVAHEAARCDLVSVYREYTTVLNTVTNAMDTFESNQKCANPHWTALTNRTLRPDIIELRDKLRDMAQAGNWPLPIEQTIAPPHTDLSENFDSNLLFLARPKLNS</sequence>
<dbReference type="AlphaFoldDB" id="A0A7S3K1R3"/>
<proteinExistence type="predicted"/>
<name>A0A7S3K1R3_9STRA</name>
<dbReference type="EMBL" id="HBIJ01016066">
    <property type="protein sequence ID" value="CAE0369944.1"/>
    <property type="molecule type" value="Transcribed_RNA"/>
</dbReference>